<dbReference type="AlphaFoldDB" id="A0A7X0MX48"/>
<dbReference type="EMBL" id="JACHHT010000001">
    <property type="protein sequence ID" value="MBB6520502.1"/>
    <property type="molecule type" value="Genomic_DNA"/>
</dbReference>
<feature type="chain" id="PRO_5031218742" evidence="1">
    <location>
        <begin position="27"/>
        <end position="124"/>
    </location>
</feature>
<keyword evidence="1" id="KW-0732">Signal</keyword>
<protein>
    <submittedName>
        <fullName evidence="2">Uncharacterized protein</fullName>
    </submittedName>
</protein>
<evidence type="ECO:0000313" key="2">
    <source>
        <dbReference type="EMBL" id="MBB6520502.1"/>
    </source>
</evidence>
<dbReference type="Proteomes" id="UP000528457">
    <property type="component" value="Unassembled WGS sequence"/>
</dbReference>
<organism evidence="2 3">
    <name type="scientific">Pseudoteredinibacter isoporae</name>
    <dbReference type="NCBI Taxonomy" id="570281"/>
    <lineage>
        <taxon>Bacteria</taxon>
        <taxon>Pseudomonadati</taxon>
        <taxon>Pseudomonadota</taxon>
        <taxon>Gammaproteobacteria</taxon>
        <taxon>Cellvibrionales</taxon>
        <taxon>Cellvibrionaceae</taxon>
        <taxon>Pseudoteredinibacter</taxon>
    </lineage>
</organism>
<dbReference type="RefSeq" id="WP_166851029.1">
    <property type="nucleotide sequence ID" value="NZ_JAAONY010000001.1"/>
</dbReference>
<feature type="signal peptide" evidence="1">
    <location>
        <begin position="1"/>
        <end position="26"/>
    </location>
</feature>
<evidence type="ECO:0000313" key="3">
    <source>
        <dbReference type="Proteomes" id="UP000528457"/>
    </source>
</evidence>
<accession>A0A7X0MX48</accession>
<name>A0A7X0MX48_9GAMM</name>
<proteinExistence type="predicted"/>
<sequence length="124" mass="13187">MFKSLSQALIAAAMLIALLGQSLAYAHIACEMPMDASHSMSHDSMNHSLEPAHGDMDHQTMMNSMSDCCGADCSCPSSSCTNISSLLSKQTTVEFEGISNARFSDSLGQPKALTSTLFRPPILA</sequence>
<comment type="caution">
    <text evidence="2">The sequence shown here is derived from an EMBL/GenBank/DDBJ whole genome shotgun (WGS) entry which is preliminary data.</text>
</comment>
<evidence type="ECO:0000256" key="1">
    <source>
        <dbReference type="SAM" id="SignalP"/>
    </source>
</evidence>
<reference evidence="2 3" key="1">
    <citation type="submission" date="2020-08" db="EMBL/GenBank/DDBJ databases">
        <title>Genomic Encyclopedia of Type Strains, Phase IV (KMG-IV): sequencing the most valuable type-strain genomes for metagenomic binning, comparative biology and taxonomic classification.</title>
        <authorList>
            <person name="Goeker M."/>
        </authorList>
    </citation>
    <scope>NUCLEOTIDE SEQUENCE [LARGE SCALE GENOMIC DNA]</scope>
    <source>
        <strain evidence="2 3">DSM 22368</strain>
    </source>
</reference>
<dbReference type="InParanoid" id="A0A7X0MX48"/>
<keyword evidence="3" id="KW-1185">Reference proteome</keyword>
<gene>
    <name evidence="2" type="ORF">HNR48_000780</name>
</gene>